<dbReference type="GO" id="GO:0000118">
    <property type="term" value="C:histone deacetylase complex"/>
    <property type="evidence" value="ECO:0007669"/>
    <property type="project" value="TreeGrafter"/>
</dbReference>
<feature type="repeat" description="WD" evidence="8">
    <location>
        <begin position="224"/>
        <end position="265"/>
    </location>
</feature>
<dbReference type="PROSITE" id="PS50294">
    <property type="entry name" value="WD_REPEATS_REGION"/>
    <property type="match status" value="5"/>
</dbReference>
<evidence type="ECO:0000256" key="8">
    <source>
        <dbReference type="PROSITE-ProRule" id="PRU00221"/>
    </source>
</evidence>
<dbReference type="InterPro" id="IPR020472">
    <property type="entry name" value="WD40_PAC1"/>
</dbReference>
<keyword evidence="6" id="KW-0539">Nucleus</keyword>
<evidence type="ECO:0000313" key="10">
    <source>
        <dbReference type="EMBL" id="CAI5454242.1"/>
    </source>
</evidence>
<sequence length="575" mass="63850">MPSICVDQLNILIWRYLQENGYNHAAYTFGLESSITEVEKDCAHSALIPIGALVRLVYKGIMYTEAEDNDKKSYSLLEAVFRLDANQQAAAADSSDDEPEKMDESEQESGEDEEEEEEEEDDETEEDDSDDDIEIIKRPSIPSTESILARSKTTRGLVRIKPSSQSTTAAASTSTPSTSATTRKPAPMTLAEKKLMQRKEVAKPQKVPERKTPINIEGSMIKYLCGHNAEAFICSWNPRDSIVASGSGDSTGRLWYLHNIDTSSAKSLEKQSKVLKHTFSGIMSTPNKQVNHDVTSLDWSNDGSKLATGCYDGYARIWSKEGHLQSCLEFHKGPIFAVKWNVTGEYLVTAGVDKSTVVWNSDGTMKQSYTVHESSALDVDWVSRDSFASCSTDKKIMICKVNHFTPIKTLVGHQNEVNAIRYDSHSKRIASCSDDKTLKIWSVEEAAALYTFSDHEKEIYTLRWNPNGHIVASASFDHTVRLFDVNQGKCIKVLEGHTDPVYSVTFSPDGRYIASGCFDRSVFVWDVNTGTCVGKYVGDKNDGGIFEVSWSHTGNRLAASASDGKIILMDVRKII</sequence>
<dbReference type="EMBL" id="CANHGI010000006">
    <property type="protein sequence ID" value="CAI5454242.1"/>
    <property type="molecule type" value="Genomic_DNA"/>
</dbReference>
<evidence type="ECO:0000313" key="11">
    <source>
        <dbReference type="Proteomes" id="UP001152747"/>
    </source>
</evidence>
<keyword evidence="4" id="KW-0805">Transcription regulation</keyword>
<evidence type="ECO:0000256" key="1">
    <source>
        <dbReference type="ARBA" id="ARBA00004123"/>
    </source>
</evidence>
<dbReference type="PROSITE" id="PS00678">
    <property type="entry name" value="WD_REPEATS_1"/>
    <property type="match status" value="1"/>
</dbReference>
<keyword evidence="5" id="KW-0804">Transcription</keyword>
<proteinExistence type="inferred from homology"/>
<gene>
    <name evidence="10" type="ORF">CAMP_LOCUS16879</name>
</gene>
<comment type="subcellular location">
    <subcellularLocation>
        <location evidence="1">Nucleus</location>
    </subcellularLocation>
</comment>
<feature type="repeat" description="WD" evidence="8">
    <location>
        <begin position="294"/>
        <end position="319"/>
    </location>
</feature>
<feature type="repeat" description="WD" evidence="8">
    <location>
        <begin position="410"/>
        <end position="451"/>
    </location>
</feature>
<dbReference type="PANTHER" id="PTHR22846">
    <property type="entry name" value="WD40 REPEAT PROTEIN"/>
    <property type="match status" value="1"/>
</dbReference>
<dbReference type="Gene3D" id="1.20.960.30">
    <property type="match status" value="1"/>
</dbReference>
<dbReference type="PROSITE" id="PS50896">
    <property type="entry name" value="LISH"/>
    <property type="match status" value="1"/>
</dbReference>
<feature type="repeat" description="WD" evidence="8">
    <location>
        <begin position="452"/>
        <end position="493"/>
    </location>
</feature>
<dbReference type="GO" id="GO:0003714">
    <property type="term" value="F:transcription corepressor activity"/>
    <property type="evidence" value="ECO:0007669"/>
    <property type="project" value="InterPro"/>
</dbReference>
<reference evidence="10" key="1">
    <citation type="submission" date="2022-11" db="EMBL/GenBank/DDBJ databases">
        <authorList>
            <person name="Kikuchi T."/>
        </authorList>
    </citation>
    <scope>NUCLEOTIDE SEQUENCE</scope>
    <source>
        <strain evidence="10">PS1010</strain>
    </source>
</reference>
<dbReference type="FunFam" id="2.130.10.10:FF:000218">
    <property type="entry name" value="WD40 repeat-containing protein HOS15"/>
    <property type="match status" value="1"/>
</dbReference>
<feature type="compositionally biased region" description="Low complexity" evidence="9">
    <location>
        <begin position="163"/>
        <end position="182"/>
    </location>
</feature>
<feature type="region of interest" description="Disordered" evidence="9">
    <location>
        <begin position="87"/>
        <end position="186"/>
    </location>
</feature>
<dbReference type="Pfam" id="PF00400">
    <property type="entry name" value="WD40"/>
    <property type="match status" value="7"/>
</dbReference>
<feature type="repeat" description="WD" evidence="8">
    <location>
        <begin position="494"/>
        <end position="535"/>
    </location>
</feature>
<dbReference type="GO" id="GO:0006357">
    <property type="term" value="P:regulation of transcription by RNA polymerase II"/>
    <property type="evidence" value="ECO:0007669"/>
    <property type="project" value="TreeGrafter"/>
</dbReference>
<dbReference type="SMART" id="SM00667">
    <property type="entry name" value="LisH"/>
    <property type="match status" value="1"/>
</dbReference>
<evidence type="ECO:0008006" key="12">
    <source>
        <dbReference type="Google" id="ProtNLM"/>
    </source>
</evidence>
<dbReference type="PRINTS" id="PR00320">
    <property type="entry name" value="GPROTEINBRPT"/>
</dbReference>
<evidence type="ECO:0000256" key="5">
    <source>
        <dbReference type="ARBA" id="ARBA00023163"/>
    </source>
</evidence>
<dbReference type="CDD" id="cd00200">
    <property type="entry name" value="WD40"/>
    <property type="match status" value="1"/>
</dbReference>
<dbReference type="InterPro" id="IPR015943">
    <property type="entry name" value="WD40/YVTN_repeat-like_dom_sf"/>
</dbReference>
<evidence type="ECO:0000256" key="9">
    <source>
        <dbReference type="SAM" id="MobiDB-lite"/>
    </source>
</evidence>
<feature type="repeat" description="WD" evidence="8">
    <location>
        <begin position="328"/>
        <end position="360"/>
    </location>
</feature>
<dbReference type="SMART" id="SM00320">
    <property type="entry name" value="WD40"/>
    <property type="match status" value="8"/>
</dbReference>
<dbReference type="InterPro" id="IPR019775">
    <property type="entry name" value="WD40_repeat_CS"/>
</dbReference>
<dbReference type="AlphaFoldDB" id="A0A9P1NAH7"/>
<evidence type="ECO:0000256" key="7">
    <source>
        <dbReference type="ARBA" id="ARBA00025741"/>
    </source>
</evidence>
<dbReference type="Pfam" id="PF08513">
    <property type="entry name" value="LisH"/>
    <property type="match status" value="1"/>
</dbReference>
<comment type="caution">
    <text evidence="10">The sequence shown here is derived from an EMBL/GenBank/DDBJ whole genome shotgun (WGS) entry which is preliminary data.</text>
</comment>
<organism evidence="10 11">
    <name type="scientific">Caenorhabditis angaria</name>
    <dbReference type="NCBI Taxonomy" id="860376"/>
    <lineage>
        <taxon>Eukaryota</taxon>
        <taxon>Metazoa</taxon>
        <taxon>Ecdysozoa</taxon>
        <taxon>Nematoda</taxon>
        <taxon>Chromadorea</taxon>
        <taxon>Rhabditida</taxon>
        <taxon>Rhabditina</taxon>
        <taxon>Rhabditomorpha</taxon>
        <taxon>Rhabditoidea</taxon>
        <taxon>Rhabditidae</taxon>
        <taxon>Peloderinae</taxon>
        <taxon>Caenorhabditis</taxon>
    </lineage>
</organism>
<dbReference type="OrthoDB" id="1367865at2759"/>
<feature type="compositionally biased region" description="Acidic residues" evidence="9">
    <location>
        <begin position="94"/>
        <end position="133"/>
    </location>
</feature>
<keyword evidence="2 8" id="KW-0853">WD repeat</keyword>
<dbReference type="InterPro" id="IPR001680">
    <property type="entry name" value="WD40_rpt"/>
</dbReference>
<accession>A0A9P1NAH7</accession>
<dbReference type="PROSITE" id="PS50082">
    <property type="entry name" value="WD_REPEATS_2"/>
    <property type="match status" value="6"/>
</dbReference>
<keyword evidence="3" id="KW-0677">Repeat</keyword>
<evidence type="ECO:0000256" key="3">
    <source>
        <dbReference type="ARBA" id="ARBA00022737"/>
    </source>
</evidence>
<dbReference type="PANTHER" id="PTHR22846:SF2">
    <property type="entry name" value="F-BOX-LIKE_WD REPEAT-CONTAINING PROTEIN EBI"/>
    <property type="match status" value="1"/>
</dbReference>
<dbReference type="InterPro" id="IPR045183">
    <property type="entry name" value="Ebi-like"/>
</dbReference>
<keyword evidence="11" id="KW-1185">Reference proteome</keyword>
<protein>
    <recommendedName>
        <fullName evidence="12">WD40 repeat-like protein</fullName>
    </recommendedName>
</protein>
<evidence type="ECO:0000256" key="4">
    <source>
        <dbReference type="ARBA" id="ARBA00023015"/>
    </source>
</evidence>
<dbReference type="InterPro" id="IPR006594">
    <property type="entry name" value="LisH"/>
</dbReference>
<dbReference type="Gene3D" id="2.130.10.10">
    <property type="entry name" value="YVTN repeat-like/Quinoprotein amine dehydrogenase"/>
    <property type="match status" value="1"/>
</dbReference>
<dbReference type="InterPro" id="IPR036322">
    <property type="entry name" value="WD40_repeat_dom_sf"/>
</dbReference>
<comment type="similarity">
    <text evidence="7">Belongs to the WD repeat EBI family.</text>
</comment>
<evidence type="ECO:0000256" key="6">
    <source>
        <dbReference type="ARBA" id="ARBA00023242"/>
    </source>
</evidence>
<evidence type="ECO:0000256" key="2">
    <source>
        <dbReference type="ARBA" id="ARBA00022574"/>
    </source>
</evidence>
<dbReference type="SUPFAM" id="SSF50969">
    <property type="entry name" value="YVTN repeat-like/Quinoprotein amine dehydrogenase"/>
    <property type="match status" value="1"/>
</dbReference>
<dbReference type="Proteomes" id="UP001152747">
    <property type="component" value="Unassembled WGS sequence"/>
</dbReference>
<dbReference type="InterPro" id="IPR011044">
    <property type="entry name" value="Quino_amine_DH_bsu"/>
</dbReference>
<dbReference type="SUPFAM" id="SSF50978">
    <property type="entry name" value="WD40 repeat-like"/>
    <property type="match status" value="1"/>
</dbReference>
<name>A0A9P1NAH7_9PELO</name>